<gene>
    <name evidence="13" type="primary">JPH2</name>
</gene>
<dbReference type="GeneTree" id="ENSGT00940000159411"/>
<feature type="compositionally biased region" description="Polar residues" evidence="11">
    <location>
        <begin position="511"/>
        <end position="520"/>
    </location>
</feature>
<dbReference type="Gene3D" id="2.20.110.10">
    <property type="entry name" value="Histone H3 K4-specific methyltransferase SET7/9 N-terminal domain"/>
    <property type="match status" value="2"/>
</dbReference>
<keyword evidence="14" id="KW-1185">Reference proteome</keyword>
<dbReference type="Ensembl" id="ENSLLET00000034733.1">
    <property type="protein sequence ID" value="ENSLLEP00000033459.1"/>
    <property type="gene ID" value="ENSLLEG00000021175.1"/>
</dbReference>
<dbReference type="GO" id="GO:0005886">
    <property type="term" value="C:plasma membrane"/>
    <property type="evidence" value="ECO:0007669"/>
    <property type="project" value="UniProtKB-SubCell"/>
</dbReference>
<comment type="function">
    <text evidence="10">Junctophilins contribute to the formation of junctional membrane complexes (JMCs) which link the plasma membrane with the endoplasmic or sarcoplasmic reticulum in excitable cells. Provides a structural foundation for functional cross-talk between the cell surface and intracellular calcium release channels.</text>
</comment>
<evidence type="ECO:0000256" key="9">
    <source>
        <dbReference type="ARBA" id="ARBA00023136"/>
    </source>
</evidence>
<dbReference type="GO" id="GO:0016529">
    <property type="term" value="C:sarcoplasmic reticulum"/>
    <property type="evidence" value="ECO:0007669"/>
    <property type="project" value="TreeGrafter"/>
</dbReference>
<keyword evidence="8 12" id="KW-1133">Transmembrane helix</keyword>
<accession>A0A8C5Q5X3</accession>
<evidence type="ECO:0000256" key="8">
    <source>
        <dbReference type="ARBA" id="ARBA00022989"/>
    </source>
</evidence>
<organism evidence="13 14">
    <name type="scientific">Leptobrachium leishanense</name>
    <name type="common">Leishan spiny toad</name>
    <dbReference type="NCBI Taxonomy" id="445787"/>
    <lineage>
        <taxon>Eukaryota</taxon>
        <taxon>Metazoa</taxon>
        <taxon>Chordata</taxon>
        <taxon>Craniata</taxon>
        <taxon>Vertebrata</taxon>
        <taxon>Euteleostomi</taxon>
        <taxon>Amphibia</taxon>
        <taxon>Batrachia</taxon>
        <taxon>Anura</taxon>
        <taxon>Pelobatoidea</taxon>
        <taxon>Megophryidae</taxon>
        <taxon>Leptobrachium</taxon>
    </lineage>
</organism>
<feature type="region of interest" description="Disordered" evidence="11">
    <location>
        <begin position="247"/>
        <end position="279"/>
    </location>
</feature>
<dbReference type="InterPro" id="IPR017191">
    <property type="entry name" value="Junctophilin"/>
</dbReference>
<dbReference type="SMART" id="SM00698">
    <property type="entry name" value="MORN"/>
    <property type="match status" value="6"/>
</dbReference>
<keyword evidence="5 12" id="KW-0812">Transmembrane</keyword>
<evidence type="ECO:0000256" key="1">
    <source>
        <dbReference type="ARBA" id="ARBA00004163"/>
    </source>
</evidence>
<feature type="compositionally biased region" description="Polar residues" evidence="11">
    <location>
        <begin position="454"/>
        <end position="490"/>
    </location>
</feature>
<evidence type="ECO:0000256" key="7">
    <source>
        <dbReference type="ARBA" id="ARBA00022824"/>
    </source>
</evidence>
<proteinExistence type="inferred from homology"/>
<feature type="compositionally biased region" description="Basic and acidic residues" evidence="11">
    <location>
        <begin position="714"/>
        <end position="726"/>
    </location>
</feature>
<keyword evidence="9 10" id="KW-0472">Membrane</keyword>
<dbReference type="PANTHER" id="PTHR23085">
    <property type="entry name" value="GH28348P"/>
    <property type="match status" value="1"/>
</dbReference>
<evidence type="ECO:0000256" key="3">
    <source>
        <dbReference type="ARBA" id="ARBA00022475"/>
    </source>
</evidence>
<evidence type="ECO:0000256" key="10">
    <source>
        <dbReference type="PIRNR" id="PIRNR037387"/>
    </source>
</evidence>
<reference evidence="13" key="2">
    <citation type="submission" date="2025-09" db="UniProtKB">
        <authorList>
            <consortium name="Ensembl"/>
        </authorList>
    </citation>
    <scope>IDENTIFICATION</scope>
</reference>
<dbReference type="AlphaFoldDB" id="A0A8C5Q5X3"/>
<protein>
    <recommendedName>
        <fullName evidence="10">Junctophilin</fullName>
    </recommendedName>
</protein>
<name>A0A8C5Q5X3_9ANUR</name>
<dbReference type="Proteomes" id="UP000694569">
    <property type="component" value="Unplaced"/>
</dbReference>
<reference evidence="13" key="1">
    <citation type="submission" date="2025-08" db="UniProtKB">
        <authorList>
            <consortium name="Ensembl"/>
        </authorList>
    </citation>
    <scope>IDENTIFICATION</scope>
</reference>
<evidence type="ECO:0000313" key="14">
    <source>
        <dbReference type="Proteomes" id="UP000694569"/>
    </source>
</evidence>
<keyword evidence="6" id="KW-0677">Repeat</keyword>
<dbReference type="Pfam" id="PF02493">
    <property type="entry name" value="MORN"/>
    <property type="match status" value="8"/>
</dbReference>
<dbReference type="OrthoDB" id="284854at2759"/>
<feature type="region of interest" description="Disordered" evidence="11">
    <location>
        <begin position="583"/>
        <end position="726"/>
    </location>
</feature>
<evidence type="ECO:0000256" key="4">
    <source>
        <dbReference type="ARBA" id="ARBA00022553"/>
    </source>
</evidence>
<feature type="region of interest" description="Disordered" evidence="11">
    <location>
        <begin position="381"/>
        <end position="405"/>
    </location>
</feature>
<dbReference type="FunFam" id="2.20.110.10:FF:000001">
    <property type="entry name" value="Junctophilin"/>
    <property type="match status" value="1"/>
</dbReference>
<keyword evidence="7 10" id="KW-0256">Endoplasmic reticulum</keyword>
<feature type="region of interest" description="Disordered" evidence="11">
    <location>
        <begin position="446"/>
        <end position="559"/>
    </location>
</feature>
<feature type="compositionally biased region" description="Polar residues" evidence="11">
    <location>
        <begin position="250"/>
        <end position="263"/>
    </location>
</feature>
<evidence type="ECO:0000256" key="2">
    <source>
        <dbReference type="ARBA" id="ARBA00008599"/>
    </source>
</evidence>
<sequence length="780" mass="85749">MSGGRFDFDDGGAYCGGWEGGKAHGHGICTGPKGQGEYSGSWNYGFEVVGIYTWPSGNTFEGYWSQGKRHGLGIETKGHWVYKGEWTHGFKGRYGVRQSISSGAKYEGTWNNGLQDGYGTETYADGGTYQGQFTNGMRHGYGVRQSVPYANATVVRSPLRTSLTSLRSEHSNGTLVTHDTISVSPDNIVSPTITRGGFALSLYSDAESLKGKKKGFFRRGSLLGKLRKTDSKTSLSSQKSKLSFLKSESGMSSAASDTNSTVSFGDGMESEDYPPMDSDMELTTTETYMGEWKNDKRSGFGISERSNGLKYEGEWLDNLRHGYGCTTFTDGRKEEGKYRNNVFIKGMKKRVIPLKSAKIRQKVDRSIEGAQRAAAIARQKSEIAASRTSHAKAKADGAEQAAHLSNNESSIARTMARELSPDFYQPGPEYIKRKLLQEIIENTEQMEQKEPVASASNEPSTPPESSQLQENQPSSRDISPVRTPSRTSAETPPDTKVFKQNSRKEKLLSPGNWNGDQSRGGSHAGSRAATPSGVTGITSYSPTRQSQQTNPAHDAQVKSLHRLEEKLSNTDVEFHKGYHSYAVRTSPVTPPLDYEEREAFPSPTASPKTGTPDLKEHVKEELPFSQAAHDRKTNVEPLKKAETTKDIKPEVKAEKPQVKTVLKADSRSDISTESKKERAYETKVVQKPEPRTIQKPSVSKPESKVVTKAAPQKLEPKPALKTESKALTKLETKSVAKKGVQGALEASMQEEIEERPDIIMICMVILLNIGLSILFVHLLT</sequence>
<feature type="compositionally biased region" description="Acidic residues" evidence="11">
    <location>
        <begin position="268"/>
        <end position="279"/>
    </location>
</feature>
<evidence type="ECO:0000313" key="13">
    <source>
        <dbReference type="Ensembl" id="ENSLLEP00000033459.1"/>
    </source>
</evidence>
<dbReference type="FunFam" id="2.20.110.10:FF:000003">
    <property type="entry name" value="Junctophilin"/>
    <property type="match status" value="1"/>
</dbReference>
<evidence type="ECO:0000256" key="12">
    <source>
        <dbReference type="SAM" id="Phobius"/>
    </source>
</evidence>
<dbReference type="PIRSF" id="PIRSF037387">
    <property type="entry name" value="Junctophilin"/>
    <property type="match status" value="1"/>
</dbReference>
<evidence type="ECO:0000256" key="5">
    <source>
        <dbReference type="ARBA" id="ARBA00022692"/>
    </source>
</evidence>
<feature type="compositionally biased region" description="Polar residues" evidence="11">
    <location>
        <begin position="532"/>
        <end position="551"/>
    </location>
</feature>
<comment type="similarity">
    <text evidence="2 10">Belongs to the junctophilin family.</text>
</comment>
<evidence type="ECO:0000256" key="6">
    <source>
        <dbReference type="ARBA" id="ARBA00022737"/>
    </source>
</evidence>
<dbReference type="GO" id="GO:0030314">
    <property type="term" value="C:junctional membrane complex"/>
    <property type="evidence" value="ECO:0007669"/>
    <property type="project" value="UniProtKB-UniRule"/>
</dbReference>
<feature type="transmembrane region" description="Helical" evidence="12">
    <location>
        <begin position="758"/>
        <end position="779"/>
    </location>
</feature>
<dbReference type="InterPro" id="IPR003409">
    <property type="entry name" value="MORN"/>
</dbReference>
<dbReference type="PANTHER" id="PTHR23085:SF26">
    <property type="entry name" value="JUNCTOPHILIN-2"/>
    <property type="match status" value="1"/>
</dbReference>
<dbReference type="GO" id="GO:0005789">
    <property type="term" value="C:endoplasmic reticulum membrane"/>
    <property type="evidence" value="ECO:0007669"/>
    <property type="project" value="UniProtKB-SubCell"/>
</dbReference>
<keyword evidence="4" id="KW-0597">Phosphoprotein</keyword>
<dbReference type="SUPFAM" id="SSF82185">
    <property type="entry name" value="Histone H3 K4-specific methyltransferase SET7/9 N-terminal domain"/>
    <property type="match status" value="3"/>
</dbReference>
<evidence type="ECO:0000256" key="11">
    <source>
        <dbReference type="SAM" id="MobiDB-lite"/>
    </source>
</evidence>
<keyword evidence="3 10" id="KW-1003">Cell membrane</keyword>
<feature type="compositionally biased region" description="Basic and acidic residues" evidence="11">
    <location>
        <begin position="613"/>
        <end position="692"/>
    </location>
</feature>
<comment type="subcellular location">
    <subcellularLocation>
        <location evidence="10">Cell membrane</location>
        <topology evidence="10">Peripheral membrane protein</topology>
    </subcellularLocation>
    <subcellularLocation>
        <location evidence="1 10">Endoplasmic reticulum membrane</location>
        <topology evidence="1">Single-pass type IV membrane protein</topology>
    </subcellularLocation>
</comment>